<sequence>MVQPLLEVTIRQRKGKRRRFRGASATCFSWMSKGVKCPHQDNVGDMIDEERTASEEYLYLTTIQTTQMNDRVNVKATGQCEKDIETGSMKRSHVVGG</sequence>
<proteinExistence type="predicted"/>
<accession>A0AA86TC61</accession>
<evidence type="ECO:0000313" key="1">
    <source>
        <dbReference type="EMBL" id="CAJ1973681.1"/>
    </source>
</evidence>
<dbReference type="EMBL" id="OY731406">
    <property type="protein sequence ID" value="CAJ1973681.1"/>
    <property type="molecule type" value="Genomic_DNA"/>
</dbReference>
<evidence type="ECO:0000313" key="2">
    <source>
        <dbReference type="Proteomes" id="UP001189624"/>
    </source>
</evidence>
<gene>
    <name evidence="1" type="ORF">AYBTSS11_LOCUS25745</name>
</gene>
<dbReference type="Gramene" id="rna-AYBTSS11_LOCUS25745">
    <property type="protein sequence ID" value="CAJ1973681.1"/>
    <property type="gene ID" value="gene-AYBTSS11_LOCUS25745"/>
</dbReference>
<dbReference type="AlphaFoldDB" id="A0AA86TC61"/>
<reference evidence="1" key="1">
    <citation type="submission" date="2023-10" db="EMBL/GenBank/DDBJ databases">
        <authorList>
            <person name="Domelevo Entfellner J.-B."/>
        </authorList>
    </citation>
    <scope>NUCLEOTIDE SEQUENCE</scope>
</reference>
<dbReference type="Proteomes" id="UP001189624">
    <property type="component" value="Chromosome 9"/>
</dbReference>
<protein>
    <submittedName>
        <fullName evidence="1">Uncharacterized protein</fullName>
    </submittedName>
</protein>
<organism evidence="1 2">
    <name type="scientific">Sphenostylis stenocarpa</name>
    <dbReference type="NCBI Taxonomy" id="92480"/>
    <lineage>
        <taxon>Eukaryota</taxon>
        <taxon>Viridiplantae</taxon>
        <taxon>Streptophyta</taxon>
        <taxon>Embryophyta</taxon>
        <taxon>Tracheophyta</taxon>
        <taxon>Spermatophyta</taxon>
        <taxon>Magnoliopsida</taxon>
        <taxon>eudicotyledons</taxon>
        <taxon>Gunneridae</taxon>
        <taxon>Pentapetalae</taxon>
        <taxon>rosids</taxon>
        <taxon>fabids</taxon>
        <taxon>Fabales</taxon>
        <taxon>Fabaceae</taxon>
        <taxon>Papilionoideae</taxon>
        <taxon>50 kb inversion clade</taxon>
        <taxon>NPAAA clade</taxon>
        <taxon>indigoferoid/millettioid clade</taxon>
        <taxon>Phaseoleae</taxon>
        <taxon>Sphenostylis</taxon>
    </lineage>
</organism>
<name>A0AA86TC61_9FABA</name>
<keyword evidence="2" id="KW-1185">Reference proteome</keyword>